<feature type="region of interest" description="Disordered" evidence="1">
    <location>
        <begin position="235"/>
        <end position="274"/>
    </location>
</feature>
<gene>
    <name evidence="2" type="ORF">E4M00_01690</name>
</gene>
<evidence type="ECO:0000313" key="2">
    <source>
        <dbReference type="EMBL" id="TFV99936.1"/>
    </source>
</evidence>
<name>A0A4Y9R992_9MICO</name>
<reference evidence="2 3" key="1">
    <citation type="journal article" date="2018" name="J. Microbiol.">
        <title>Leifsonia flava sp. nov., a novel actinobacterium isolated from the rhizosphere of Aquilegia viridiflora.</title>
        <authorList>
            <person name="Cai Y."/>
            <person name="Tao W.Z."/>
            <person name="Ma Y.J."/>
            <person name="Cheng J."/>
            <person name="Zhang M.Y."/>
            <person name="Zhang Y.X."/>
        </authorList>
    </citation>
    <scope>NUCLEOTIDE SEQUENCE [LARGE SCALE GENOMIC DNA]</scope>
    <source>
        <strain evidence="2 3">SYP-B2174</strain>
    </source>
</reference>
<evidence type="ECO:0000256" key="1">
    <source>
        <dbReference type="SAM" id="MobiDB-lite"/>
    </source>
</evidence>
<keyword evidence="3" id="KW-1185">Reference proteome</keyword>
<dbReference type="Proteomes" id="UP000298127">
    <property type="component" value="Unassembled WGS sequence"/>
</dbReference>
<protein>
    <submittedName>
        <fullName evidence="2">Uncharacterized protein</fullName>
    </submittedName>
</protein>
<dbReference type="RefSeq" id="WP_135118832.1">
    <property type="nucleotide sequence ID" value="NZ_SPQZ01000001.1"/>
</dbReference>
<accession>A0A4Y9R992</accession>
<comment type="caution">
    <text evidence="2">The sequence shown here is derived from an EMBL/GenBank/DDBJ whole genome shotgun (WGS) entry which is preliminary data.</text>
</comment>
<dbReference type="EMBL" id="SPQZ01000001">
    <property type="protein sequence ID" value="TFV99936.1"/>
    <property type="molecule type" value="Genomic_DNA"/>
</dbReference>
<dbReference type="AlphaFoldDB" id="A0A4Y9R992"/>
<evidence type="ECO:0000313" key="3">
    <source>
        <dbReference type="Proteomes" id="UP000298127"/>
    </source>
</evidence>
<organism evidence="2 3">
    <name type="scientific">Orlajensenia leifsoniae</name>
    <dbReference type="NCBI Taxonomy" id="2561933"/>
    <lineage>
        <taxon>Bacteria</taxon>
        <taxon>Bacillati</taxon>
        <taxon>Actinomycetota</taxon>
        <taxon>Actinomycetes</taxon>
        <taxon>Micrococcales</taxon>
        <taxon>Microbacteriaceae</taxon>
        <taxon>Orlajensenia</taxon>
    </lineage>
</organism>
<proteinExistence type="predicted"/>
<sequence length="274" mass="29552">MDQPGRRSADGKKLIKRLIADDRKVASAGKDTMTAVAASAPTVIGGYASARNTARDALNRSAERLGWTEWPAAETELASYVTAVGELKSSQDAELAEKSGSLLDTRLAAEEYARSIAGGVMLDFDWADIVIGYGWGDSMAGTAEGTWYSPSEVYSMITLTNTVASLWNNGSGWSQALVAHEVGHAIHPKCFDVYPNDAATEEQWATAWSISMGPHRRCDRCAGIRLSRRLHHRGGRSLPLTAAERTTRPTPKSRARRRWISEGSGDSPALATSA</sequence>